<organism evidence="6 7">
    <name type="scientific">Sporomusa termitida</name>
    <dbReference type="NCBI Taxonomy" id="2377"/>
    <lineage>
        <taxon>Bacteria</taxon>
        <taxon>Bacillati</taxon>
        <taxon>Bacillota</taxon>
        <taxon>Negativicutes</taxon>
        <taxon>Selenomonadales</taxon>
        <taxon>Sporomusaceae</taxon>
        <taxon>Sporomusa</taxon>
    </lineage>
</organism>
<dbReference type="RefSeq" id="WP_144352286.1">
    <property type="nucleotide sequence ID" value="NZ_CP036259.1"/>
</dbReference>
<dbReference type="OrthoDB" id="1624015at2"/>
<comment type="similarity">
    <text evidence="1">Belongs to the LysR transcriptional regulatory family.</text>
</comment>
<dbReference type="PRINTS" id="PR00039">
    <property type="entry name" value="HTHLYSR"/>
</dbReference>
<evidence type="ECO:0000256" key="4">
    <source>
        <dbReference type="ARBA" id="ARBA00023163"/>
    </source>
</evidence>
<evidence type="ECO:0000256" key="2">
    <source>
        <dbReference type="ARBA" id="ARBA00023015"/>
    </source>
</evidence>
<dbReference type="InterPro" id="IPR000847">
    <property type="entry name" value="LysR_HTH_N"/>
</dbReference>
<dbReference type="Pfam" id="PF00126">
    <property type="entry name" value="HTH_1"/>
    <property type="match status" value="1"/>
</dbReference>
<keyword evidence="4" id="KW-0804">Transcription</keyword>
<keyword evidence="7" id="KW-1185">Reference proteome</keyword>
<dbReference type="Gene3D" id="3.40.190.290">
    <property type="match status" value="1"/>
</dbReference>
<accession>A0A517E018</accession>
<evidence type="ECO:0000313" key="7">
    <source>
        <dbReference type="Proteomes" id="UP000320776"/>
    </source>
</evidence>
<keyword evidence="2" id="KW-0805">Transcription regulation</keyword>
<dbReference type="InterPro" id="IPR005119">
    <property type="entry name" value="LysR_subst-bd"/>
</dbReference>
<dbReference type="InterPro" id="IPR036388">
    <property type="entry name" value="WH-like_DNA-bd_sf"/>
</dbReference>
<evidence type="ECO:0000256" key="1">
    <source>
        <dbReference type="ARBA" id="ARBA00009437"/>
    </source>
</evidence>
<dbReference type="PROSITE" id="PS50931">
    <property type="entry name" value="HTH_LYSR"/>
    <property type="match status" value="1"/>
</dbReference>
<evidence type="ECO:0000256" key="3">
    <source>
        <dbReference type="ARBA" id="ARBA00023125"/>
    </source>
</evidence>
<dbReference type="GO" id="GO:0003700">
    <property type="term" value="F:DNA-binding transcription factor activity"/>
    <property type="evidence" value="ECO:0007669"/>
    <property type="project" value="InterPro"/>
</dbReference>
<dbReference type="SUPFAM" id="SSF46785">
    <property type="entry name" value="Winged helix' DNA-binding domain"/>
    <property type="match status" value="1"/>
</dbReference>
<dbReference type="InterPro" id="IPR050950">
    <property type="entry name" value="HTH-type_LysR_regulators"/>
</dbReference>
<protein>
    <submittedName>
        <fullName evidence="6">HTH-type transcriptional regulator CynR</fullName>
    </submittedName>
</protein>
<evidence type="ECO:0000259" key="5">
    <source>
        <dbReference type="PROSITE" id="PS50931"/>
    </source>
</evidence>
<dbReference type="PANTHER" id="PTHR30419:SF8">
    <property type="entry name" value="NITROGEN ASSIMILATION TRANSCRIPTIONAL ACTIVATOR-RELATED"/>
    <property type="match status" value="1"/>
</dbReference>
<dbReference type="AlphaFoldDB" id="A0A517E018"/>
<dbReference type="FunFam" id="1.10.10.10:FF:000001">
    <property type="entry name" value="LysR family transcriptional regulator"/>
    <property type="match status" value="1"/>
</dbReference>
<dbReference type="Proteomes" id="UP000320776">
    <property type="component" value="Chromosome"/>
</dbReference>
<dbReference type="EMBL" id="CP036259">
    <property type="protein sequence ID" value="QDR82955.1"/>
    <property type="molecule type" value="Genomic_DNA"/>
</dbReference>
<evidence type="ECO:0000313" key="6">
    <source>
        <dbReference type="EMBL" id="QDR82955.1"/>
    </source>
</evidence>
<dbReference type="Gene3D" id="1.10.10.10">
    <property type="entry name" value="Winged helix-like DNA-binding domain superfamily/Winged helix DNA-binding domain"/>
    <property type="match status" value="1"/>
</dbReference>
<dbReference type="PANTHER" id="PTHR30419">
    <property type="entry name" value="HTH-TYPE TRANSCRIPTIONAL REGULATOR YBHD"/>
    <property type="match status" value="1"/>
</dbReference>
<dbReference type="GO" id="GO:0005829">
    <property type="term" value="C:cytosol"/>
    <property type="evidence" value="ECO:0007669"/>
    <property type="project" value="TreeGrafter"/>
</dbReference>
<dbReference type="Pfam" id="PF03466">
    <property type="entry name" value="LysR_substrate"/>
    <property type="match status" value="1"/>
</dbReference>
<feature type="domain" description="HTH lysR-type" evidence="5">
    <location>
        <begin position="1"/>
        <end position="58"/>
    </location>
</feature>
<dbReference type="SUPFAM" id="SSF53850">
    <property type="entry name" value="Periplasmic binding protein-like II"/>
    <property type="match status" value="1"/>
</dbReference>
<dbReference type="InterPro" id="IPR036390">
    <property type="entry name" value="WH_DNA-bd_sf"/>
</dbReference>
<reference evidence="6 7" key="1">
    <citation type="submission" date="2019-02" db="EMBL/GenBank/DDBJ databases">
        <title>Closed genome of Sporomusa termitida DSM 4440.</title>
        <authorList>
            <person name="Poehlein A."/>
            <person name="Daniel R."/>
        </authorList>
    </citation>
    <scope>NUCLEOTIDE SEQUENCE [LARGE SCALE GENOMIC DNA]</scope>
    <source>
        <strain evidence="6 7">DSM 4440</strain>
    </source>
</reference>
<name>A0A517E018_9FIRM</name>
<gene>
    <name evidence="6" type="primary">cynR_5</name>
    <name evidence="6" type="ORF">SPTER_44040</name>
</gene>
<dbReference type="KEGG" id="sted:SPTER_44040"/>
<proteinExistence type="inferred from homology"/>
<keyword evidence="3" id="KW-0238">DNA-binding</keyword>
<sequence>MELRQLEYFQMVCRLNSISKAAEQLHVAQPSVSIAIQKLEEELEIQLFYRTHRRITLTAEGMVFLQRVNTILTLVGDSINEMNDLKALPKGSIKIGIPPMIGIFLFPRIFAQFRKKFPHIELSAVEGGSLTIHNLIEQGRIDIGIITQSDSSSALEILPITTGQIHVCLPHCHPLSTLSSIPFDKLVDQPFILLKEDTYNRQVVLEECKKHLFVPQIVFSSSQVETIISLVELEIGISFLFDAIARNYPTIYSCPLSEPMNFHIVLAWNKNKYLTSTAKAFINFMTSMHRHQ</sequence>
<dbReference type="GO" id="GO:0003677">
    <property type="term" value="F:DNA binding"/>
    <property type="evidence" value="ECO:0007669"/>
    <property type="project" value="UniProtKB-KW"/>
</dbReference>